<dbReference type="Pfam" id="PF09991">
    <property type="entry name" value="DUF2232"/>
    <property type="match status" value="1"/>
</dbReference>
<feature type="transmembrane region" description="Helical" evidence="1">
    <location>
        <begin position="128"/>
        <end position="148"/>
    </location>
</feature>
<feature type="transmembrane region" description="Helical" evidence="1">
    <location>
        <begin position="47"/>
        <end position="78"/>
    </location>
</feature>
<keyword evidence="1" id="KW-0472">Membrane</keyword>
<dbReference type="InterPro" id="IPR018710">
    <property type="entry name" value="DUF2232"/>
</dbReference>
<protein>
    <recommendedName>
        <fullName evidence="3">DUF2232 domain-containing protein</fullName>
    </recommendedName>
</protein>
<keyword evidence="1" id="KW-0812">Transmembrane</keyword>
<sequence>MGVNPFSVDPVEIESMLNKVFAFYAGKGLSQETIESMKQQMMMTLKIIPLVFPALLTLAASVDCYLSYVISGAVIRRIGSGTLPPLPSFSNWRFPKSIFWALLVSILFSMLGMQQGEASLMFRMGMNLKLLINILFLLQGLSVIWYYFSLKGLGSFVRWVAVILVLFVPFLSTIALILGVSDMWFDFRSRIRR</sequence>
<organism evidence="2">
    <name type="scientific">bioreactor metagenome</name>
    <dbReference type="NCBI Taxonomy" id="1076179"/>
    <lineage>
        <taxon>unclassified sequences</taxon>
        <taxon>metagenomes</taxon>
        <taxon>ecological metagenomes</taxon>
    </lineage>
</organism>
<gene>
    <name evidence="2" type="ORF">SDC9_151407</name>
</gene>
<dbReference type="PANTHER" id="PTHR41324">
    <property type="entry name" value="MEMBRANE PROTEIN-RELATED"/>
    <property type="match status" value="1"/>
</dbReference>
<evidence type="ECO:0000256" key="1">
    <source>
        <dbReference type="SAM" id="Phobius"/>
    </source>
</evidence>
<evidence type="ECO:0008006" key="3">
    <source>
        <dbReference type="Google" id="ProtNLM"/>
    </source>
</evidence>
<keyword evidence="1" id="KW-1133">Transmembrane helix</keyword>
<reference evidence="2" key="1">
    <citation type="submission" date="2019-08" db="EMBL/GenBank/DDBJ databases">
        <authorList>
            <person name="Kucharzyk K."/>
            <person name="Murdoch R.W."/>
            <person name="Higgins S."/>
            <person name="Loffler F."/>
        </authorList>
    </citation>
    <scope>NUCLEOTIDE SEQUENCE</scope>
</reference>
<name>A0A645EQ71_9ZZZZ</name>
<dbReference type="EMBL" id="VSSQ01050105">
    <property type="protein sequence ID" value="MPN04171.1"/>
    <property type="molecule type" value="Genomic_DNA"/>
</dbReference>
<dbReference type="PANTHER" id="PTHR41324:SF1">
    <property type="entry name" value="DUF2232 DOMAIN-CONTAINING PROTEIN"/>
    <property type="match status" value="1"/>
</dbReference>
<dbReference type="AlphaFoldDB" id="A0A645EQ71"/>
<feature type="transmembrane region" description="Helical" evidence="1">
    <location>
        <begin position="160"/>
        <end position="185"/>
    </location>
</feature>
<accession>A0A645EQ71</accession>
<proteinExistence type="predicted"/>
<comment type="caution">
    <text evidence="2">The sequence shown here is derived from an EMBL/GenBank/DDBJ whole genome shotgun (WGS) entry which is preliminary data.</text>
</comment>
<evidence type="ECO:0000313" key="2">
    <source>
        <dbReference type="EMBL" id="MPN04171.1"/>
    </source>
</evidence>